<reference evidence="4" key="1">
    <citation type="submission" date="2016-06" db="UniProtKB">
        <authorList>
            <consortium name="WormBaseParasite"/>
        </authorList>
    </citation>
    <scope>IDENTIFICATION</scope>
</reference>
<dbReference type="Gene3D" id="1.10.287.110">
    <property type="entry name" value="DnaJ domain"/>
    <property type="match status" value="1"/>
</dbReference>
<dbReference type="Proteomes" id="UP000271098">
    <property type="component" value="Unassembled WGS sequence"/>
</dbReference>
<keyword evidence="3" id="KW-1185">Reference proteome</keyword>
<evidence type="ECO:0000256" key="1">
    <source>
        <dbReference type="SAM" id="Phobius"/>
    </source>
</evidence>
<evidence type="ECO:0000313" key="4">
    <source>
        <dbReference type="WBParaSite" id="GPUH_0000392101-mRNA-1"/>
    </source>
</evidence>
<dbReference type="OrthoDB" id="376357at2759"/>
<dbReference type="AlphaFoldDB" id="A0A183D5C3"/>
<sequence>MFQATEAYEVLSSDKKRKEYDEKCQESCVQTPSGSWPTQPNGARTKKNFEDLGLDYKTFEEFQRSDTMQRQRELKEWQILKEIEEEKRKTRYKIPTFLAMEMQRKQRMLNEKRTVNAFILLFGILMTLSYVRRLV</sequence>
<reference evidence="2 3" key="2">
    <citation type="submission" date="2018-11" db="EMBL/GenBank/DDBJ databases">
        <authorList>
            <consortium name="Pathogen Informatics"/>
        </authorList>
    </citation>
    <scope>NUCLEOTIDE SEQUENCE [LARGE SCALE GENOMIC DNA]</scope>
</reference>
<keyword evidence="1" id="KW-1133">Transmembrane helix</keyword>
<dbReference type="EMBL" id="UYRT01007029">
    <property type="protein sequence ID" value="VDK41504.1"/>
    <property type="molecule type" value="Genomic_DNA"/>
</dbReference>
<name>A0A183D5C3_9BILA</name>
<feature type="transmembrane region" description="Helical" evidence="1">
    <location>
        <begin position="114"/>
        <end position="131"/>
    </location>
</feature>
<dbReference type="InterPro" id="IPR036869">
    <property type="entry name" value="J_dom_sf"/>
</dbReference>
<keyword evidence="1" id="KW-0812">Transmembrane</keyword>
<protein>
    <submittedName>
        <fullName evidence="4">J domain-containing protein</fullName>
    </submittedName>
</protein>
<proteinExistence type="predicted"/>
<dbReference type="WBParaSite" id="GPUH_0000392101-mRNA-1">
    <property type="protein sequence ID" value="GPUH_0000392101-mRNA-1"/>
    <property type="gene ID" value="GPUH_0000392101"/>
</dbReference>
<accession>A0A183D5C3</accession>
<organism evidence="4">
    <name type="scientific">Gongylonema pulchrum</name>
    <dbReference type="NCBI Taxonomy" id="637853"/>
    <lineage>
        <taxon>Eukaryota</taxon>
        <taxon>Metazoa</taxon>
        <taxon>Ecdysozoa</taxon>
        <taxon>Nematoda</taxon>
        <taxon>Chromadorea</taxon>
        <taxon>Rhabditida</taxon>
        <taxon>Spirurina</taxon>
        <taxon>Spiruromorpha</taxon>
        <taxon>Spiruroidea</taxon>
        <taxon>Gongylonematidae</taxon>
        <taxon>Gongylonema</taxon>
    </lineage>
</organism>
<evidence type="ECO:0000313" key="3">
    <source>
        <dbReference type="Proteomes" id="UP000271098"/>
    </source>
</evidence>
<gene>
    <name evidence="2" type="ORF">GPUH_LOCUS3915</name>
</gene>
<keyword evidence="1" id="KW-0472">Membrane</keyword>
<evidence type="ECO:0000313" key="2">
    <source>
        <dbReference type="EMBL" id="VDK41504.1"/>
    </source>
</evidence>